<evidence type="ECO:0000313" key="3">
    <source>
        <dbReference type="Proteomes" id="UP000050996"/>
    </source>
</evidence>
<dbReference type="InterPro" id="IPR029068">
    <property type="entry name" value="Glyas_Bleomycin-R_OHBP_Dase"/>
</dbReference>
<reference evidence="2 3" key="1">
    <citation type="submission" date="2015-09" db="EMBL/GenBank/DDBJ databases">
        <title>Genome sequencing project for genomic taxonomy and phylogenomics of Bacillus-like bacteria.</title>
        <authorList>
            <person name="Liu B."/>
            <person name="Wang J."/>
            <person name="Zhu Y."/>
            <person name="Liu G."/>
            <person name="Chen Q."/>
            <person name="Chen Z."/>
            <person name="Lan J."/>
            <person name="Che J."/>
            <person name="Ge C."/>
            <person name="Shi H."/>
            <person name="Pan Z."/>
            <person name="Liu X."/>
        </authorList>
    </citation>
    <scope>NUCLEOTIDE SEQUENCE [LARGE SCALE GENOMIC DNA]</scope>
    <source>
        <strain evidence="2 3">FJAT-18043</strain>
    </source>
</reference>
<evidence type="ECO:0000313" key="2">
    <source>
        <dbReference type="EMBL" id="KQL21191.1"/>
    </source>
</evidence>
<dbReference type="SUPFAM" id="SSF54593">
    <property type="entry name" value="Glyoxalase/Bleomycin resistance protein/Dihydroxybiphenyl dioxygenase"/>
    <property type="match status" value="1"/>
</dbReference>
<keyword evidence="3" id="KW-1185">Reference proteome</keyword>
<feature type="domain" description="VOC" evidence="1">
    <location>
        <begin position="4"/>
        <end position="128"/>
    </location>
</feature>
<gene>
    <name evidence="2" type="ORF">AN957_23205</name>
</gene>
<dbReference type="InterPro" id="IPR004360">
    <property type="entry name" value="Glyas_Fos-R_dOase_dom"/>
</dbReference>
<dbReference type="EMBL" id="LJIX01000006">
    <property type="protein sequence ID" value="KQL21191.1"/>
    <property type="molecule type" value="Genomic_DNA"/>
</dbReference>
<dbReference type="RefSeq" id="WP_053477678.1">
    <property type="nucleotide sequence ID" value="NZ_LJIX01000006.1"/>
</dbReference>
<protein>
    <submittedName>
        <fullName evidence="2">Glyoxalase</fullName>
    </submittedName>
</protein>
<dbReference type="STRING" id="1637975.AN957_23205"/>
<dbReference type="PATRIC" id="fig|1637975.4.peg.4644"/>
<dbReference type="Gene3D" id="3.10.180.10">
    <property type="entry name" value="2,3-Dihydroxybiphenyl 1,2-Dioxygenase, domain 1"/>
    <property type="match status" value="1"/>
</dbReference>
<sequence>MIRGLYEAHLPVSNLEKSIEFYKGLGLKLAIRYEKIAFFWIVENNSWIGLWESDQGVNTKYHPSLRHIAFKVDFEDLKNAKQWLKERGIDIREEFGFKPTEPILIPDQAHAMVYFHDPDENSLEFICKLPAEPENKPDMYLSEWKKLKGIN</sequence>
<proteinExistence type="predicted"/>
<organism evidence="2 3">
    <name type="scientific">Cytobacillus solani</name>
    <dbReference type="NCBI Taxonomy" id="1637975"/>
    <lineage>
        <taxon>Bacteria</taxon>
        <taxon>Bacillati</taxon>
        <taxon>Bacillota</taxon>
        <taxon>Bacilli</taxon>
        <taxon>Bacillales</taxon>
        <taxon>Bacillaceae</taxon>
        <taxon>Cytobacillus</taxon>
    </lineage>
</organism>
<dbReference type="PROSITE" id="PS51819">
    <property type="entry name" value="VOC"/>
    <property type="match status" value="1"/>
</dbReference>
<accession>A0A0Q3VJB5</accession>
<dbReference type="Pfam" id="PF00903">
    <property type="entry name" value="Glyoxalase"/>
    <property type="match status" value="1"/>
</dbReference>
<dbReference type="AlphaFoldDB" id="A0A0Q3VJB5"/>
<dbReference type="InterPro" id="IPR037523">
    <property type="entry name" value="VOC_core"/>
</dbReference>
<name>A0A0Q3VJB5_9BACI</name>
<dbReference type="Proteomes" id="UP000050996">
    <property type="component" value="Unassembled WGS sequence"/>
</dbReference>
<comment type="caution">
    <text evidence="2">The sequence shown here is derived from an EMBL/GenBank/DDBJ whole genome shotgun (WGS) entry which is preliminary data.</text>
</comment>
<evidence type="ECO:0000259" key="1">
    <source>
        <dbReference type="PROSITE" id="PS51819"/>
    </source>
</evidence>